<protein>
    <recommendedName>
        <fullName evidence="3">GAF domain-like protein</fullName>
    </recommendedName>
</protein>
<dbReference type="PANTHER" id="PTHR43102">
    <property type="entry name" value="SLR1143 PROTEIN"/>
    <property type="match status" value="1"/>
</dbReference>
<dbReference type="Gene3D" id="3.30.450.40">
    <property type="match status" value="1"/>
</dbReference>
<dbReference type="PANTHER" id="PTHR43102:SF2">
    <property type="entry name" value="GAF DOMAIN-CONTAINING PROTEIN"/>
    <property type="match status" value="1"/>
</dbReference>
<evidence type="ECO:0000313" key="1">
    <source>
        <dbReference type="EMBL" id="THZ69304.1"/>
    </source>
</evidence>
<sequence>MSATVDVEAMSPQDRARYERKREHEFYSYYEPLRILAGSDIKWTDLNSPESIAQHVPTSSTDRALTAFCQLAALRLKARRAMIFCFDSQHAYILGEATQTLSFEDDDIHDNGDGLWLGMTKIPRGSTVCEHTVNLPVNRGSNAKEDTAAKIHILNDLREDNRFCDESYVVGGINARFYAGVPITTAKGLNIGAFVSDNLEHR</sequence>
<name>A0A4S9UE80_AURPU</name>
<gene>
    <name evidence="1" type="ORF">D6C85_06828</name>
</gene>
<proteinExistence type="predicted"/>
<evidence type="ECO:0000313" key="2">
    <source>
        <dbReference type="Proteomes" id="UP000309734"/>
    </source>
</evidence>
<dbReference type="Proteomes" id="UP000309734">
    <property type="component" value="Unassembled WGS sequence"/>
</dbReference>
<accession>A0A4S9UE80</accession>
<comment type="caution">
    <text evidence="1">The sequence shown here is derived from an EMBL/GenBank/DDBJ whole genome shotgun (WGS) entry which is preliminary data.</text>
</comment>
<dbReference type="SUPFAM" id="SSF55781">
    <property type="entry name" value="GAF domain-like"/>
    <property type="match status" value="1"/>
</dbReference>
<dbReference type="InterPro" id="IPR029016">
    <property type="entry name" value="GAF-like_dom_sf"/>
</dbReference>
<organism evidence="1 2">
    <name type="scientific">Aureobasidium pullulans</name>
    <name type="common">Black yeast</name>
    <name type="synonym">Pullularia pullulans</name>
    <dbReference type="NCBI Taxonomy" id="5580"/>
    <lineage>
        <taxon>Eukaryota</taxon>
        <taxon>Fungi</taxon>
        <taxon>Dikarya</taxon>
        <taxon>Ascomycota</taxon>
        <taxon>Pezizomycotina</taxon>
        <taxon>Dothideomycetes</taxon>
        <taxon>Dothideomycetidae</taxon>
        <taxon>Dothideales</taxon>
        <taxon>Saccotheciaceae</taxon>
        <taxon>Aureobasidium</taxon>
    </lineage>
</organism>
<dbReference type="EMBL" id="QZBS01000247">
    <property type="protein sequence ID" value="THZ69304.1"/>
    <property type="molecule type" value="Genomic_DNA"/>
</dbReference>
<dbReference type="AlphaFoldDB" id="A0A4S9UE80"/>
<reference evidence="1 2" key="1">
    <citation type="submission" date="2018-10" db="EMBL/GenBank/DDBJ databases">
        <title>Fifty Aureobasidium pullulans genomes reveal a recombining polyextremotolerant generalist.</title>
        <authorList>
            <person name="Gostincar C."/>
            <person name="Turk M."/>
            <person name="Zajc J."/>
            <person name="Gunde-Cimerman N."/>
        </authorList>
    </citation>
    <scope>NUCLEOTIDE SEQUENCE [LARGE SCALE GENOMIC DNA]</scope>
    <source>
        <strain evidence="1 2">EXF-3519</strain>
    </source>
</reference>
<evidence type="ECO:0008006" key="3">
    <source>
        <dbReference type="Google" id="ProtNLM"/>
    </source>
</evidence>